<comment type="subcellular location">
    <subcellularLocation>
        <location evidence="1">Membrane</location>
        <topology evidence="1">Single-pass membrane protein</topology>
    </subcellularLocation>
    <subcellularLocation>
        <location evidence="2">Secreted</location>
    </subcellularLocation>
</comment>
<feature type="compositionally biased region" description="Polar residues" evidence="11">
    <location>
        <begin position="650"/>
        <end position="660"/>
    </location>
</feature>
<evidence type="ECO:0000313" key="15">
    <source>
        <dbReference type="Proteomes" id="UP000747399"/>
    </source>
</evidence>
<dbReference type="SMART" id="SM00202">
    <property type="entry name" value="SR"/>
    <property type="match status" value="4"/>
</dbReference>
<evidence type="ECO:0000256" key="12">
    <source>
        <dbReference type="SAM" id="SignalP"/>
    </source>
</evidence>
<evidence type="ECO:0000256" key="5">
    <source>
        <dbReference type="ARBA" id="ARBA00022729"/>
    </source>
</evidence>
<accession>A0A8J4F184</accession>
<reference evidence="14" key="1">
    <citation type="journal article" date="2021" name="Proc. Natl. Acad. Sci. U.S.A.">
        <title>Three genomes in the algal genus Volvox reveal the fate of a haploid sex-determining region after a transition to homothallism.</title>
        <authorList>
            <person name="Yamamoto K."/>
            <person name="Hamaji T."/>
            <person name="Kawai-Toyooka H."/>
            <person name="Matsuzaki R."/>
            <person name="Takahashi F."/>
            <person name="Nishimura Y."/>
            <person name="Kawachi M."/>
            <person name="Noguchi H."/>
            <person name="Minakuchi Y."/>
            <person name="Umen J.G."/>
            <person name="Toyoda A."/>
            <person name="Nozaki H."/>
        </authorList>
    </citation>
    <scope>NUCLEOTIDE SEQUENCE</scope>
    <source>
        <strain evidence="14">NIES-3780</strain>
    </source>
</reference>
<feature type="region of interest" description="Disordered" evidence="11">
    <location>
        <begin position="252"/>
        <end position="290"/>
    </location>
</feature>
<feature type="region of interest" description="Disordered" evidence="11">
    <location>
        <begin position="311"/>
        <end position="343"/>
    </location>
</feature>
<dbReference type="PANTHER" id="PTHR48071:SF15">
    <property type="entry name" value="SRCR DOMAIN-CONTAINING PROTEIN"/>
    <property type="match status" value="1"/>
</dbReference>
<gene>
    <name evidence="14" type="ORF">Vafri_10963</name>
</gene>
<feature type="compositionally biased region" description="Low complexity" evidence="11">
    <location>
        <begin position="122"/>
        <end position="134"/>
    </location>
</feature>
<evidence type="ECO:0000256" key="3">
    <source>
        <dbReference type="ARBA" id="ARBA00022525"/>
    </source>
</evidence>
<evidence type="ECO:0000256" key="4">
    <source>
        <dbReference type="ARBA" id="ARBA00022692"/>
    </source>
</evidence>
<evidence type="ECO:0000259" key="13">
    <source>
        <dbReference type="PROSITE" id="PS50287"/>
    </source>
</evidence>
<dbReference type="PROSITE" id="PS50287">
    <property type="entry name" value="SRCR_2"/>
    <property type="match status" value="4"/>
</dbReference>
<feature type="compositionally biased region" description="Pro residues" evidence="11">
    <location>
        <begin position="1300"/>
        <end position="1313"/>
    </location>
</feature>
<feature type="compositionally biased region" description="Pro residues" evidence="11">
    <location>
        <begin position="1238"/>
        <end position="1261"/>
    </location>
</feature>
<dbReference type="GO" id="GO:0006508">
    <property type="term" value="P:proteolysis"/>
    <property type="evidence" value="ECO:0007669"/>
    <property type="project" value="InterPro"/>
</dbReference>
<evidence type="ECO:0000256" key="2">
    <source>
        <dbReference type="ARBA" id="ARBA00004613"/>
    </source>
</evidence>
<keyword evidence="9" id="KW-1015">Disulfide bond</keyword>
<dbReference type="PRINTS" id="PR00258">
    <property type="entry name" value="SPERACTRCPTR"/>
</dbReference>
<feature type="compositionally biased region" description="Low complexity" evidence="11">
    <location>
        <begin position="771"/>
        <end position="785"/>
    </location>
</feature>
<evidence type="ECO:0000256" key="6">
    <source>
        <dbReference type="ARBA" id="ARBA00022737"/>
    </source>
</evidence>
<dbReference type="PROSITE" id="PS00420">
    <property type="entry name" value="SRCR_1"/>
    <property type="match status" value="1"/>
</dbReference>
<dbReference type="SUPFAM" id="SSF56487">
    <property type="entry name" value="SRCR-like"/>
    <property type="match status" value="4"/>
</dbReference>
<feature type="domain" description="SRCR" evidence="13">
    <location>
        <begin position="1322"/>
        <end position="1444"/>
    </location>
</feature>
<evidence type="ECO:0000256" key="8">
    <source>
        <dbReference type="ARBA" id="ARBA00023136"/>
    </source>
</evidence>
<name>A0A8J4F184_9CHLO</name>
<feature type="compositionally biased region" description="Polar residues" evidence="11">
    <location>
        <begin position="101"/>
        <end position="121"/>
    </location>
</feature>
<dbReference type="Gene3D" id="3.10.250.10">
    <property type="entry name" value="SRCR-like domain"/>
    <property type="match status" value="4"/>
</dbReference>
<dbReference type="EMBL" id="BNCO01000021">
    <property type="protein sequence ID" value="GIL55412.1"/>
    <property type="molecule type" value="Genomic_DNA"/>
</dbReference>
<keyword evidence="6" id="KW-0677">Repeat</keyword>
<dbReference type="SUPFAM" id="SSF50494">
    <property type="entry name" value="Trypsin-like serine proteases"/>
    <property type="match status" value="1"/>
</dbReference>
<feature type="region of interest" description="Disordered" evidence="11">
    <location>
        <begin position="557"/>
        <end position="814"/>
    </location>
</feature>
<keyword evidence="5 12" id="KW-0732">Signal</keyword>
<feature type="signal peptide" evidence="12">
    <location>
        <begin position="1"/>
        <end position="25"/>
    </location>
</feature>
<evidence type="ECO:0000313" key="14">
    <source>
        <dbReference type="EMBL" id="GIL55412.1"/>
    </source>
</evidence>
<keyword evidence="4" id="KW-0812">Transmembrane</keyword>
<dbReference type="InterPro" id="IPR001190">
    <property type="entry name" value="SRCR"/>
</dbReference>
<feature type="domain" description="SRCR" evidence="13">
    <location>
        <begin position="1102"/>
        <end position="1214"/>
    </location>
</feature>
<feature type="chain" id="PRO_5035287282" description="SRCR domain-containing protein" evidence="12">
    <location>
        <begin position="26"/>
        <end position="1444"/>
    </location>
</feature>
<dbReference type="PANTHER" id="PTHR48071">
    <property type="entry name" value="SRCR DOMAIN-CONTAINING PROTEIN"/>
    <property type="match status" value="1"/>
</dbReference>
<feature type="compositionally biased region" description="Polar residues" evidence="11">
    <location>
        <begin position="756"/>
        <end position="770"/>
    </location>
</feature>
<dbReference type="InterPro" id="IPR036772">
    <property type="entry name" value="SRCR-like_dom_sf"/>
</dbReference>
<keyword evidence="10" id="KW-0325">Glycoprotein</keyword>
<feature type="compositionally biased region" description="Pro residues" evidence="11">
    <location>
        <begin position="661"/>
        <end position="678"/>
    </location>
</feature>
<dbReference type="Pfam" id="PF00530">
    <property type="entry name" value="SRCR"/>
    <property type="match status" value="4"/>
</dbReference>
<keyword evidence="3" id="KW-0964">Secreted</keyword>
<dbReference type="GO" id="GO:0004252">
    <property type="term" value="F:serine-type endopeptidase activity"/>
    <property type="evidence" value="ECO:0007669"/>
    <property type="project" value="InterPro"/>
</dbReference>
<feature type="region of interest" description="Disordered" evidence="11">
    <location>
        <begin position="92"/>
        <end position="136"/>
    </location>
</feature>
<dbReference type="FunFam" id="3.10.250.10:FF:000001">
    <property type="entry name" value="Lysyl oxidase 4 isoform X1"/>
    <property type="match status" value="1"/>
</dbReference>
<feature type="compositionally biased region" description="Pro residues" evidence="11">
    <location>
        <begin position="558"/>
        <end position="612"/>
    </location>
</feature>
<sequence>MHFKGHSRAVVWSVHFTILVSVASAQQTSFPPPLVWSCNSCPDFIKPVCADGVTFRHRCIAECQSFVNATDGVCEGDDLLEQARWQGRTAPLDSAFADEMPTSSSSGGTATDMAAQQEQPLGSSSESSESTTGGPVVTDHIVTRFHSEGLVYVGSLALHNGPSNNVWTHEQLKARMGSDSGGQLDTSDNGIGSVTQVQVRAIRYAVSDGSFYVEASPRPAHYQTTVPNAARRNLIRKNNGALLHGLTAEADAADGADSPNENGCSSSTPPPTSTNNNSRKRTQGSTSWDATYGSVDVTDISASEDAAAAAMRSGTASTENKSSSLNRRIGQSRRRGLGDEPWRAPQSSSVYPFSAVALIRYQTARSLSRCTGTFISPWDVLTAAHCVWDFWSSTGFSNWTIYPGLDNVTSLSGTINMLADFVTFYRSEYNSSSMRNSVNYFDIAVIRVKTPHTSWVGIKYDCTRTSYPKTLACSYPSNVFALSCVQCFISTSQCWPLRMLYNDCYSRPGSSGMGIMDLKDLRVIGVLSGGEGDEWNYSYSTPIDAFHFNSLKPWIWQPDPPPLQNRPPPQPPIRPPVQNNTPPPSRPPPPAPALLAPPKPFPPPSRSTPPPAMITRKVPQETSRSSGEDFIIPSPSPSPSKSNGKDDTSETQASSYGQSRPPSPYSPPAPPPAPPPPQKWLSSEVQSSQPVSVSVGKYLIKAQQQQSQQQQGQGDWGGSPSEAEPPMAPPDAPSDVSPWMGGVPLSPGLSVPGAAETSNQRSGTDNTQSGAPNPSANSTPPSSANGKSNPASNQTPSPPSKSCTDGQLRLMDGQNSWSGRVEICKNSTWGTIRDIGWTWDDARVACRQLGYTAGGEAVQGGLFAAAASTVPMHYGDITCLGNEGMLINCSIPVSLPDDCYGEIECENSEQPKTEIPDHKYDAGVICVPDGGAVATSPASGATNGSNSWQPGDYPCPSNNLVRLAPGTVNKSSSGSGNAWVSGRLEVCLFLQWGSVCDDDWNNADANVACKQLGYSSGMTIARAAAITGVSRVNPGPLNMSIWLSNVDCTGTETSLMSCKSRSSLGQTACTHQEDAGVVCFNVTAPTAPSQPPPPECSEDGALRLVPLTGQPKGTGRLEVCYSGRYGLVCDDTFGMPEARVACRQLGYLYGRPMGPPNFAVAGDPGPGAFIWINDVRCTIFGTELGFWRLIQCRFTGWGGSSCNPRTQAVGLICSNDSALMAPAPPPMILSLERVMQSPSPPPPRPPPPPPPPLRPTSPPPIILSGLDKGLQPPPPPRPPAPPLRPASPPPPPLLSEKGLQPPPPPRPPAPPLRPTCSIQHALRVVSASGVAQTTLPAIGRLEVCYDNMWGAICTAYNNGKDSWNNNTASVACRQLAARRSSIASIAVALDGSSPSVPALPPSGRYWRSGVICETGNEAKLNECSGSAYAASRNCSASVAGVQCL</sequence>
<evidence type="ECO:0000256" key="1">
    <source>
        <dbReference type="ARBA" id="ARBA00004167"/>
    </source>
</evidence>
<dbReference type="GO" id="GO:0016020">
    <property type="term" value="C:membrane"/>
    <property type="evidence" value="ECO:0007669"/>
    <property type="project" value="UniProtKB-SubCell"/>
</dbReference>
<dbReference type="InterPro" id="IPR043504">
    <property type="entry name" value="Peptidase_S1_PA_chymotrypsin"/>
</dbReference>
<feature type="domain" description="SRCR" evidence="13">
    <location>
        <begin position="961"/>
        <end position="1080"/>
    </location>
</feature>
<keyword evidence="7" id="KW-1133">Transmembrane helix</keyword>
<comment type="caution">
    <text evidence="14">The sequence shown here is derived from an EMBL/GenBank/DDBJ whole genome shotgun (WGS) entry which is preliminary data.</text>
</comment>
<evidence type="ECO:0000256" key="10">
    <source>
        <dbReference type="ARBA" id="ARBA00023180"/>
    </source>
</evidence>
<dbReference type="Gene3D" id="2.40.10.10">
    <property type="entry name" value="Trypsin-like serine proteases"/>
    <property type="match status" value="2"/>
</dbReference>
<dbReference type="Proteomes" id="UP000747399">
    <property type="component" value="Unassembled WGS sequence"/>
</dbReference>
<evidence type="ECO:0000256" key="9">
    <source>
        <dbReference type="ARBA" id="ARBA00023157"/>
    </source>
</evidence>
<keyword evidence="15" id="KW-1185">Reference proteome</keyword>
<dbReference type="InterPro" id="IPR001254">
    <property type="entry name" value="Trypsin_dom"/>
</dbReference>
<dbReference type="FunFam" id="3.10.250.10:FF:000016">
    <property type="entry name" value="Scavenger receptor cysteine-rich protein type 12"/>
    <property type="match status" value="1"/>
</dbReference>
<feature type="compositionally biased region" description="Low complexity" evidence="11">
    <location>
        <begin position="703"/>
        <end position="725"/>
    </location>
</feature>
<keyword evidence="8" id="KW-0472">Membrane</keyword>
<feature type="compositionally biased region" description="Pro residues" evidence="11">
    <location>
        <begin position="1271"/>
        <end position="1293"/>
    </location>
</feature>
<protein>
    <recommendedName>
        <fullName evidence="13">SRCR domain-containing protein</fullName>
    </recommendedName>
</protein>
<dbReference type="Pfam" id="PF00089">
    <property type="entry name" value="Trypsin"/>
    <property type="match status" value="1"/>
</dbReference>
<dbReference type="InterPro" id="IPR009003">
    <property type="entry name" value="Peptidase_S1_PA"/>
</dbReference>
<proteinExistence type="predicted"/>
<feature type="region of interest" description="Disordered" evidence="11">
    <location>
        <begin position="1233"/>
        <end position="1315"/>
    </location>
</feature>
<dbReference type="PROSITE" id="PS00134">
    <property type="entry name" value="TRYPSIN_HIS"/>
    <property type="match status" value="1"/>
</dbReference>
<evidence type="ECO:0000256" key="7">
    <source>
        <dbReference type="ARBA" id="ARBA00022989"/>
    </source>
</evidence>
<organism evidence="14 15">
    <name type="scientific">Volvox africanus</name>
    <dbReference type="NCBI Taxonomy" id="51714"/>
    <lineage>
        <taxon>Eukaryota</taxon>
        <taxon>Viridiplantae</taxon>
        <taxon>Chlorophyta</taxon>
        <taxon>core chlorophytes</taxon>
        <taxon>Chlorophyceae</taxon>
        <taxon>CS clade</taxon>
        <taxon>Chlamydomonadales</taxon>
        <taxon>Volvocaceae</taxon>
        <taxon>Volvox</taxon>
    </lineage>
</organism>
<feature type="compositionally biased region" description="Polar residues" evidence="11">
    <location>
        <begin position="786"/>
        <end position="805"/>
    </location>
</feature>
<feature type="compositionally biased region" description="Low complexity" evidence="11">
    <location>
        <begin position="682"/>
        <end position="695"/>
    </location>
</feature>
<feature type="compositionally biased region" description="Polar residues" evidence="11">
    <location>
        <begin position="314"/>
        <end position="326"/>
    </location>
</feature>
<evidence type="ECO:0000256" key="11">
    <source>
        <dbReference type="SAM" id="MobiDB-lite"/>
    </source>
</evidence>
<feature type="domain" description="SRCR" evidence="13">
    <location>
        <begin position="808"/>
        <end position="927"/>
    </location>
</feature>
<dbReference type="InterPro" id="IPR018114">
    <property type="entry name" value="TRYPSIN_HIS"/>
</dbReference>